<dbReference type="InterPro" id="IPR001789">
    <property type="entry name" value="Sig_transdc_resp-reg_receiver"/>
</dbReference>
<dbReference type="SUPFAM" id="SSF55874">
    <property type="entry name" value="ATPase domain of HSP90 chaperone/DNA topoisomerase II/histidine kinase"/>
    <property type="match status" value="1"/>
</dbReference>
<dbReference type="InterPro" id="IPR036097">
    <property type="entry name" value="HisK_dim/P_sf"/>
</dbReference>
<dbReference type="Gene3D" id="1.10.287.130">
    <property type="match status" value="1"/>
</dbReference>
<feature type="domain" description="Response regulatory" evidence="6">
    <location>
        <begin position="7"/>
        <end position="124"/>
    </location>
</feature>
<dbReference type="Gene3D" id="3.40.50.2300">
    <property type="match status" value="2"/>
</dbReference>
<evidence type="ECO:0000256" key="2">
    <source>
        <dbReference type="ARBA" id="ARBA00012438"/>
    </source>
</evidence>
<evidence type="ECO:0000259" key="8">
    <source>
        <dbReference type="PROSITE" id="PS50113"/>
    </source>
</evidence>
<dbReference type="InterPro" id="IPR005467">
    <property type="entry name" value="His_kinase_dom"/>
</dbReference>
<comment type="catalytic activity">
    <reaction evidence="1">
        <text>ATP + protein L-histidine = ADP + protein N-phospho-L-histidine.</text>
        <dbReference type="EC" id="2.7.13.3"/>
    </reaction>
</comment>
<dbReference type="Pfam" id="PF02518">
    <property type="entry name" value="HATPase_c"/>
    <property type="match status" value="1"/>
</dbReference>
<keyword evidence="10" id="KW-1185">Reference proteome</keyword>
<dbReference type="AlphaFoldDB" id="A0A5C7G8L5"/>
<dbReference type="PANTHER" id="PTHR43547">
    <property type="entry name" value="TWO-COMPONENT HISTIDINE KINASE"/>
    <property type="match status" value="1"/>
</dbReference>
<dbReference type="Pfam" id="PF00072">
    <property type="entry name" value="Response_reg"/>
    <property type="match status" value="2"/>
</dbReference>
<proteinExistence type="predicted"/>
<dbReference type="InterPro" id="IPR035965">
    <property type="entry name" value="PAS-like_dom_sf"/>
</dbReference>
<evidence type="ECO:0000259" key="5">
    <source>
        <dbReference type="PROSITE" id="PS50109"/>
    </source>
</evidence>
<evidence type="ECO:0000256" key="4">
    <source>
        <dbReference type="PROSITE-ProRule" id="PRU00169"/>
    </source>
</evidence>
<feature type="domain" description="Histidine kinase" evidence="5">
    <location>
        <begin position="274"/>
        <end position="501"/>
    </location>
</feature>
<dbReference type="SMART" id="SM00091">
    <property type="entry name" value="PAS"/>
    <property type="match status" value="1"/>
</dbReference>
<dbReference type="Proteomes" id="UP000321413">
    <property type="component" value="Unassembled WGS sequence"/>
</dbReference>
<feature type="modified residue" description="4-aspartylphosphate" evidence="4">
    <location>
        <position position="56"/>
    </location>
</feature>
<dbReference type="CDD" id="cd17580">
    <property type="entry name" value="REC_2_DhkD-like"/>
    <property type="match status" value="1"/>
</dbReference>
<dbReference type="Gene3D" id="3.30.565.10">
    <property type="entry name" value="Histidine kinase-like ATPase, C-terminal domain"/>
    <property type="match status" value="1"/>
</dbReference>
<dbReference type="EMBL" id="VPFD01000001">
    <property type="protein sequence ID" value="TXG02337.1"/>
    <property type="molecule type" value="Genomic_DNA"/>
</dbReference>
<dbReference type="SUPFAM" id="SSF47384">
    <property type="entry name" value="Homodimeric domain of signal transducing histidine kinase"/>
    <property type="match status" value="1"/>
</dbReference>
<dbReference type="SMART" id="SM00387">
    <property type="entry name" value="HATPase_c"/>
    <property type="match status" value="1"/>
</dbReference>
<dbReference type="PROSITE" id="PS50109">
    <property type="entry name" value="HIS_KIN"/>
    <property type="match status" value="1"/>
</dbReference>
<feature type="modified residue" description="4-aspartylphosphate" evidence="4">
    <location>
        <position position="573"/>
    </location>
</feature>
<dbReference type="CDD" id="cd00082">
    <property type="entry name" value="HisKA"/>
    <property type="match status" value="1"/>
</dbReference>
<dbReference type="InterPro" id="IPR001610">
    <property type="entry name" value="PAC"/>
</dbReference>
<feature type="domain" description="PAC" evidence="8">
    <location>
        <begin position="211"/>
        <end position="263"/>
    </location>
</feature>
<evidence type="ECO:0000259" key="7">
    <source>
        <dbReference type="PROSITE" id="PS50112"/>
    </source>
</evidence>
<gene>
    <name evidence="9" type="ORF">FVD38_00970</name>
</gene>
<dbReference type="InterPro" id="IPR004358">
    <property type="entry name" value="Sig_transdc_His_kin-like_C"/>
</dbReference>
<evidence type="ECO:0000313" key="9">
    <source>
        <dbReference type="EMBL" id="TXG02337.1"/>
    </source>
</evidence>
<organism evidence="9 10">
    <name type="scientific">Massilia arenae</name>
    <dbReference type="NCBI Taxonomy" id="2603288"/>
    <lineage>
        <taxon>Bacteria</taxon>
        <taxon>Pseudomonadati</taxon>
        <taxon>Pseudomonadota</taxon>
        <taxon>Betaproteobacteria</taxon>
        <taxon>Burkholderiales</taxon>
        <taxon>Oxalobacteraceae</taxon>
        <taxon>Telluria group</taxon>
        <taxon>Massilia</taxon>
    </lineage>
</organism>
<dbReference type="SUPFAM" id="SSF52172">
    <property type="entry name" value="CheY-like"/>
    <property type="match status" value="2"/>
</dbReference>
<sequence>MNSHPTQILNVDDNDGARYAKTRILQSAGFDVIEAANGTDALDMVKRLSPALVLLDVKLPDINGIEVCRRIKAESDSSSVLVLQTSAALTGRADKIRGLEGGADNYLAAPIEADELIANVNALLRMRRIQVDLRDSEERFRQLTDNIDDVFWMFSVPARALVYVSPAYAPIWGLSAASLRDDPGGWLEAVHADDRARMTARWERLAQEPHYDDEFRIHGADGQLRWVRDRLFPVRNSRGEVYRVARMSSDITARKEMEALLRTADSNKNQFLATLAHELRNPLSPIRNAAALLGASGEGAAERQARARDVITRQVDHLAHLVDDLLDVARISEGKIVLRNEEVNLRSVIAQAIETAGPLIASRAHDLDVRQPDEDLWVMGDPVRLAQSVGNLLHNAAKFTPAGGAIVLGVEVSGEGAHESEQQRVRISVRDNGIGIDADSLPHIFGMFAQAAVPPDRAPEGLGIGLSLVSHLAELHGGQLEAASPGIGQGSTFTIELPLLRAASGAPAAAPQEAEESNESGGMRVLLVDDNVDAMEMMGFLLAEMGYQPVTTADAGELEALALRHKPQVIVLDIGLPGVDGYQVARRIKANPDLAHIRLVAHTGYGSPEDRRRAQEAGFDAHLVKPAELSDLEAALRG</sequence>
<dbReference type="RefSeq" id="WP_147933117.1">
    <property type="nucleotide sequence ID" value="NZ_VPFD01000001.1"/>
</dbReference>
<evidence type="ECO:0000256" key="3">
    <source>
        <dbReference type="ARBA" id="ARBA00022553"/>
    </source>
</evidence>
<dbReference type="CDD" id="cd00130">
    <property type="entry name" value="PAS"/>
    <property type="match status" value="1"/>
</dbReference>
<keyword evidence="3 4" id="KW-0597">Phosphoprotein</keyword>
<dbReference type="SUPFAM" id="SSF55785">
    <property type="entry name" value="PYP-like sensor domain (PAS domain)"/>
    <property type="match status" value="1"/>
</dbReference>
<dbReference type="PROSITE" id="PS50110">
    <property type="entry name" value="RESPONSE_REGULATORY"/>
    <property type="match status" value="2"/>
</dbReference>
<dbReference type="InterPro" id="IPR003594">
    <property type="entry name" value="HATPase_dom"/>
</dbReference>
<dbReference type="Pfam" id="PF08447">
    <property type="entry name" value="PAS_3"/>
    <property type="match status" value="1"/>
</dbReference>
<dbReference type="GO" id="GO:0000155">
    <property type="term" value="F:phosphorelay sensor kinase activity"/>
    <property type="evidence" value="ECO:0007669"/>
    <property type="project" value="InterPro"/>
</dbReference>
<dbReference type="InterPro" id="IPR013655">
    <property type="entry name" value="PAS_fold_3"/>
</dbReference>
<dbReference type="SMART" id="SM00448">
    <property type="entry name" value="REC"/>
    <property type="match status" value="2"/>
</dbReference>
<dbReference type="SMART" id="SM00388">
    <property type="entry name" value="HisKA"/>
    <property type="match status" value="1"/>
</dbReference>
<dbReference type="NCBIfam" id="TIGR00229">
    <property type="entry name" value="sensory_box"/>
    <property type="match status" value="1"/>
</dbReference>
<dbReference type="Gene3D" id="6.10.250.690">
    <property type="match status" value="1"/>
</dbReference>
<evidence type="ECO:0000259" key="6">
    <source>
        <dbReference type="PROSITE" id="PS50110"/>
    </source>
</evidence>
<feature type="domain" description="PAS" evidence="7">
    <location>
        <begin position="136"/>
        <end position="209"/>
    </location>
</feature>
<accession>A0A5C7G8L5</accession>
<name>A0A5C7G8L5_9BURK</name>
<feature type="domain" description="Response regulatory" evidence="6">
    <location>
        <begin position="524"/>
        <end position="638"/>
    </location>
</feature>
<dbReference type="Gene3D" id="3.30.450.20">
    <property type="entry name" value="PAS domain"/>
    <property type="match status" value="1"/>
</dbReference>
<comment type="caution">
    <text evidence="9">The sequence shown here is derived from an EMBL/GenBank/DDBJ whole genome shotgun (WGS) entry which is preliminary data.</text>
</comment>
<dbReference type="InterPro" id="IPR003661">
    <property type="entry name" value="HisK_dim/P_dom"/>
</dbReference>
<dbReference type="PROSITE" id="PS50112">
    <property type="entry name" value="PAS"/>
    <property type="match status" value="1"/>
</dbReference>
<dbReference type="SMART" id="SM00086">
    <property type="entry name" value="PAC"/>
    <property type="match status" value="1"/>
</dbReference>
<dbReference type="PRINTS" id="PR00344">
    <property type="entry name" value="BCTRLSENSOR"/>
</dbReference>
<dbReference type="PROSITE" id="PS50113">
    <property type="entry name" value="PAC"/>
    <property type="match status" value="1"/>
</dbReference>
<dbReference type="InterPro" id="IPR036890">
    <property type="entry name" value="HATPase_C_sf"/>
</dbReference>
<dbReference type="InterPro" id="IPR000700">
    <property type="entry name" value="PAS-assoc_C"/>
</dbReference>
<protein>
    <recommendedName>
        <fullName evidence="2">histidine kinase</fullName>
        <ecNumber evidence="2">2.7.13.3</ecNumber>
    </recommendedName>
</protein>
<dbReference type="InterPro" id="IPR000014">
    <property type="entry name" value="PAS"/>
</dbReference>
<dbReference type="InterPro" id="IPR011006">
    <property type="entry name" value="CheY-like_superfamily"/>
</dbReference>
<evidence type="ECO:0000313" key="10">
    <source>
        <dbReference type="Proteomes" id="UP000321413"/>
    </source>
</evidence>
<dbReference type="EC" id="2.7.13.3" evidence="2"/>
<reference evidence="9 10" key="1">
    <citation type="submission" date="2019-08" db="EMBL/GenBank/DDBJ databases">
        <title>Massilia golmudensis sp. nov., isolated from sand in the Qinghai-Tibetan Plateau.</title>
        <authorList>
            <person name="Zhang B."/>
        </authorList>
    </citation>
    <scope>NUCLEOTIDE SEQUENCE [LARGE SCALE GENOMIC DNA]</scope>
    <source>
        <strain evidence="9 10">GEM5</strain>
    </source>
</reference>
<dbReference type="PANTHER" id="PTHR43547:SF2">
    <property type="entry name" value="HYBRID SIGNAL TRANSDUCTION HISTIDINE KINASE C"/>
    <property type="match status" value="1"/>
</dbReference>
<evidence type="ECO:0000256" key="1">
    <source>
        <dbReference type="ARBA" id="ARBA00000085"/>
    </source>
</evidence>
<dbReference type="Pfam" id="PF00512">
    <property type="entry name" value="HisKA"/>
    <property type="match status" value="1"/>
</dbReference>